<dbReference type="Proteomes" id="UP000184404">
    <property type="component" value="Unassembled WGS sequence"/>
</dbReference>
<keyword evidence="4 7" id="KW-0233">DNA recombination</keyword>
<organism evidence="9 10">
    <name type="scientific">Schwartzia succinivorans DSM 10502</name>
    <dbReference type="NCBI Taxonomy" id="1123243"/>
    <lineage>
        <taxon>Bacteria</taxon>
        <taxon>Bacillati</taxon>
        <taxon>Bacillota</taxon>
        <taxon>Negativicutes</taxon>
        <taxon>Selenomonadales</taxon>
        <taxon>Selenomonadaceae</taxon>
        <taxon>Schwartzia</taxon>
    </lineage>
</organism>
<evidence type="ECO:0000313" key="9">
    <source>
        <dbReference type="EMBL" id="SHE53585.1"/>
    </source>
</evidence>
<dbReference type="PANTHER" id="PTHR33991:SF1">
    <property type="entry name" value="DNA REPAIR PROTEIN RECO"/>
    <property type="match status" value="1"/>
</dbReference>
<dbReference type="InterPro" id="IPR042242">
    <property type="entry name" value="RecO_C"/>
</dbReference>
<dbReference type="InterPro" id="IPR022572">
    <property type="entry name" value="DNA_rep/recomb_RecO_N"/>
</dbReference>
<name>A0A1M4UA43_9FIRM</name>
<dbReference type="GO" id="GO:0006310">
    <property type="term" value="P:DNA recombination"/>
    <property type="evidence" value="ECO:0007669"/>
    <property type="project" value="UniProtKB-UniRule"/>
</dbReference>
<dbReference type="Pfam" id="PF11967">
    <property type="entry name" value="RecO_N"/>
    <property type="match status" value="1"/>
</dbReference>
<proteinExistence type="inferred from homology"/>
<evidence type="ECO:0000256" key="7">
    <source>
        <dbReference type="HAMAP-Rule" id="MF_00201"/>
    </source>
</evidence>
<dbReference type="GO" id="GO:0043590">
    <property type="term" value="C:bacterial nucleoid"/>
    <property type="evidence" value="ECO:0007669"/>
    <property type="project" value="TreeGrafter"/>
</dbReference>
<dbReference type="InterPro" id="IPR003717">
    <property type="entry name" value="RecO"/>
</dbReference>
<evidence type="ECO:0000256" key="5">
    <source>
        <dbReference type="ARBA" id="ARBA00023204"/>
    </source>
</evidence>
<dbReference type="AlphaFoldDB" id="A0A1M4UA43"/>
<dbReference type="Gene3D" id="1.20.1440.120">
    <property type="entry name" value="Recombination protein O, C-terminal domain"/>
    <property type="match status" value="1"/>
</dbReference>
<comment type="similarity">
    <text evidence="1 7">Belongs to the RecO family.</text>
</comment>
<dbReference type="HAMAP" id="MF_00201">
    <property type="entry name" value="RecO"/>
    <property type="match status" value="1"/>
</dbReference>
<reference evidence="9 10" key="1">
    <citation type="submission" date="2016-11" db="EMBL/GenBank/DDBJ databases">
        <authorList>
            <person name="Jaros S."/>
            <person name="Januszkiewicz K."/>
            <person name="Wedrychowicz H."/>
        </authorList>
    </citation>
    <scope>NUCLEOTIDE SEQUENCE [LARGE SCALE GENOMIC DNA]</scope>
    <source>
        <strain evidence="9 10">DSM 10502</strain>
    </source>
</reference>
<evidence type="ECO:0000259" key="8">
    <source>
        <dbReference type="Pfam" id="PF11967"/>
    </source>
</evidence>
<dbReference type="RefSeq" id="WP_072934713.1">
    <property type="nucleotide sequence ID" value="NZ_FQUG01000003.1"/>
</dbReference>
<dbReference type="InterPro" id="IPR037278">
    <property type="entry name" value="ARFGAP/RecO"/>
</dbReference>
<keyword evidence="10" id="KW-1185">Reference proteome</keyword>
<sequence>MAQYKTEAFVLGSRNWGEADKIIQLFSREKGKLRASAFGCRRPKSPLAGALQMFQVLDVTLNEGERVDTVRQAAVRKRFPMLSSDLNAMAYGAFIAELTLEMMPEGEPQEQVYDWLMSVFDVCGERNPRVVALIAGWQMLELSGVGPAYDTCAHCGTHIDGNAFFDAVEGGALCPHCAEGIPTAKVYPDAVRDFLKMISKLDFASLPSFHVKKEELLGAEELLLYTLDELLGKRLKSVTFLSQLG</sequence>
<dbReference type="OrthoDB" id="9797083at2"/>
<dbReference type="Pfam" id="PF02565">
    <property type="entry name" value="RecO_C"/>
    <property type="match status" value="1"/>
</dbReference>
<dbReference type="PANTHER" id="PTHR33991">
    <property type="entry name" value="DNA REPAIR PROTEIN RECO"/>
    <property type="match status" value="1"/>
</dbReference>
<evidence type="ECO:0000256" key="4">
    <source>
        <dbReference type="ARBA" id="ARBA00023172"/>
    </source>
</evidence>
<evidence type="ECO:0000256" key="1">
    <source>
        <dbReference type="ARBA" id="ARBA00007452"/>
    </source>
</evidence>
<keyword evidence="5 7" id="KW-0234">DNA repair</keyword>
<dbReference type="Gene3D" id="2.40.50.140">
    <property type="entry name" value="Nucleic acid-binding proteins"/>
    <property type="match status" value="1"/>
</dbReference>
<evidence type="ECO:0000256" key="6">
    <source>
        <dbReference type="ARBA" id="ARBA00033409"/>
    </source>
</evidence>
<dbReference type="SUPFAM" id="SSF50249">
    <property type="entry name" value="Nucleic acid-binding proteins"/>
    <property type="match status" value="1"/>
</dbReference>
<dbReference type="NCBIfam" id="TIGR00613">
    <property type="entry name" value="reco"/>
    <property type="match status" value="1"/>
</dbReference>
<dbReference type="EMBL" id="FQUG01000003">
    <property type="protein sequence ID" value="SHE53585.1"/>
    <property type="molecule type" value="Genomic_DNA"/>
</dbReference>
<evidence type="ECO:0000256" key="2">
    <source>
        <dbReference type="ARBA" id="ARBA00021310"/>
    </source>
</evidence>
<dbReference type="InterPro" id="IPR012340">
    <property type="entry name" value="NA-bd_OB-fold"/>
</dbReference>
<protein>
    <recommendedName>
        <fullName evidence="2 7">DNA repair protein RecO</fullName>
    </recommendedName>
    <alternativeName>
        <fullName evidence="6 7">Recombination protein O</fullName>
    </alternativeName>
</protein>
<evidence type="ECO:0000256" key="3">
    <source>
        <dbReference type="ARBA" id="ARBA00022763"/>
    </source>
</evidence>
<comment type="function">
    <text evidence="7">Involved in DNA repair and RecF pathway recombination.</text>
</comment>
<gene>
    <name evidence="7" type="primary">recO</name>
    <name evidence="9" type="ORF">SAMN02745190_00582</name>
</gene>
<dbReference type="GO" id="GO:0006302">
    <property type="term" value="P:double-strand break repair"/>
    <property type="evidence" value="ECO:0007669"/>
    <property type="project" value="TreeGrafter"/>
</dbReference>
<dbReference type="STRING" id="1123243.SAMN02745190_00582"/>
<keyword evidence="3 7" id="KW-0227">DNA damage</keyword>
<feature type="domain" description="DNA replication/recombination mediator RecO N-terminal" evidence="8">
    <location>
        <begin position="1"/>
        <end position="76"/>
    </location>
</feature>
<dbReference type="SUPFAM" id="SSF57863">
    <property type="entry name" value="ArfGap/RecO-like zinc finger"/>
    <property type="match status" value="1"/>
</dbReference>
<accession>A0A1M4UA43</accession>
<evidence type="ECO:0000313" key="10">
    <source>
        <dbReference type="Proteomes" id="UP000184404"/>
    </source>
</evidence>